<dbReference type="RefSeq" id="WP_341876509.1">
    <property type="nucleotide sequence ID" value="NZ_CP121687.1"/>
</dbReference>
<dbReference type="Proteomes" id="UP001486565">
    <property type="component" value="Chromosome"/>
</dbReference>
<reference evidence="4 5" key="1">
    <citation type="submission" date="2023-03" db="EMBL/GenBank/DDBJ databases">
        <title>Novel Species.</title>
        <authorList>
            <person name="Ma S."/>
        </authorList>
    </citation>
    <scope>NUCLEOTIDE SEQUENCE [LARGE SCALE GENOMIC DNA]</scope>
    <source>
        <strain evidence="4 5">LIND6LT2</strain>
    </source>
</reference>
<feature type="domain" description="FMN-binding" evidence="3">
    <location>
        <begin position="187"/>
        <end position="278"/>
    </location>
</feature>
<evidence type="ECO:0000256" key="2">
    <source>
        <dbReference type="SAM" id="SignalP"/>
    </source>
</evidence>
<evidence type="ECO:0000259" key="3">
    <source>
        <dbReference type="SMART" id="SM00900"/>
    </source>
</evidence>
<dbReference type="SMART" id="SM00900">
    <property type="entry name" value="FMN_bind"/>
    <property type="match status" value="2"/>
</dbReference>
<dbReference type="PROSITE" id="PS51257">
    <property type="entry name" value="PROKAR_LIPOPROTEIN"/>
    <property type="match status" value="1"/>
</dbReference>
<evidence type="ECO:0000313" key="5">
    <source>
        <dbReference type="Proteomes" id="UP001486565"/>
    </source>
</evidence>
<evidence type="ECO:0000256" key="1">
    <source>
        <dbReference type="SAM" id="MobiDB-lite"/>
    </source>
</evidence>
<feature type="domain" description="FMN-binding" evidence="3">
    <location>
        <begin position="70"/>
        <end position="161"/>
    </location>
</feature>
<name>A0ABZ2Y4X4_9FIRM</name>
<evidence type="ECO:0000313" key="4">
    <source>
        <dbReference type="EMBL" id="WZL69514.1"/>
    </source>
</evidence>
<gene>
    <name evidence="4" type="ORF">QBE51_12100</name>
</gene>
<feature type="chain" id="PRO_5045820984" evidence="2">
    <location>
        <begin position="20"/>
        <end position="279"/>
    </location>
</feature>
<feature type="region of interest" description="Disordered" evidence="1">
    <location>
        <begin position="24"/>
        <end position="51"/>
    </location>
</feature>
<accession>A0ABZ2Y4X4</accession>
<dbReference type="Gene3D" id="3.90.1010.20">
    <property type="match status" value="2"/>
</dbReference>
<dbReference type="InterPro" id="IPR007329">
    <property type="entry name" value="FMN-bd"/>
</dbReference>
<sequence>MKKIIALALALGLSFSALTGCGAKKEEATPPADTTQTQTEQPAETKEEAGGAALADGTYKAEGDAFDDHGWKPIITLEVKDGKIVAVDYDEINEEGTLKETNEDYNARMKEKTNIGPAEAFPQLEQALIEKQDVDAVDTVTGATHGSDSFKEMVKKALAAGPVAADASGALKDGTYTAEGDAFDDHGWKPIITIEVKDGKIAAVDYNEINEEGTLKETDEAYNKNMKAKVNIGPAEAFPQLEQALIEKQDVDAVDVVTGATHGSESFKEMAKKALEAAK</sequence>
<dbReference type="EMBL" id="CP121687">
    <property type="protein sequence ID" value="WZL69514.1"/>
    <property type="molecule type" value="Genomic_DNA"/>
</dbReference>
<keyword evidence="5" id="KW-1185">Reference proteome</keyword>
<feature type="signal peptide" evidence="2">
    <location>
        <begin position="1"/>
        <end position="19"/>
    </location>
</feature>
<keyword evidence="2" id="KW-0732">Signal</keyword>
<dbReference type="Pfam" id="PF04205">
    <property type="entry name" value="FMN_bind"/>
    <property type="match status" value="2"/>
</dbReference>
<proteinExistence type="predicted"/>
<protein>
    <submittedName>
        <fullName evidence="4">FMN-binding protein</fullName>
    </submittedName>
</protein>
<feature type="compositionally biased region" description="Low complexity" evidence="1">
    <location>
        <begin position="29"/>
        <end position="42"/>
    </location>
</feature>
<organism evidence="4 5">
    <name type="scientific">Defluviitalea saccharophila</name>
    <dbReference type="NCBI Taxonomy" id="879970"/>
    <lineage>
        <taxon>Bacteria</taxon>
        <taxon>Bacillati</taxon>
        <taxon>Bacillota</taxon>
        <taxon>Clostridia</taxon>
        <taxon>Lachnospirales</taxon>
        <taxon>Defluviitaleaceae</taxon>
        <taxon>Defluviitalea</taxon>
    </lineage>
</organism>